<proteinExistence type="predicted"/>
<keyword evidence="2" id="KW-0813">Transport</keyword>
<evidence type="ECO:0000256" key="6">
    <source>
        <dbReference type="ARBA" id="ARBA00023004"/>
    </source>
</evidence>
<dbReference type="PANTHER" id="PTHR33751">
    <property type="entry name" value="CBB3-TYPE CYTOCHROME C OXIDASE SUBUNIT FIXP"/>
    <property type="match status" value="1"/>
</dbReference>
<evidence type="ECO:0000256" key="8">
    <source>
        <dbReference type="SAM" id="SignalP"/>
    </source>
</evidence>
<keyword evidence="5" id="KW-0249">Electron transport</keyword>
<evidence type="ECO:0000256" key="3">
    <source>
        <dbReference type="ARBA" id="ARBA00022723"/>
    </source>
</evidence>
<dbReference type="EMBL" id="CP077079">
    <property type="protein sequence ID" value="QXH69436.1"/>
    <property type="molecule type" value="Genomic_DNA"/>
</dbReference>
<keyword evidence="11" id="KW-1185">Reference proteome</keyword>
<dbReference type="InterPro" id="IPR024167">
    <property type="entry name" value="Cytochrome_c4-like"/>
</dbReference>
<dbReference type="Pfam" id="PF00034">
    <property type="entry name" value="Cytochrom_C"/>
    <property type="match status" value="2"/>
</dbReference>
<keyword evidence="8" id="KW-0732">Signal</keyword>
<accession>A0ABX8P899</accession>
<dbReference type="PROSITE" id="PS51007">
    <property type="entry name" value="CYTC"/>
    <property type="match status" value="2"/>
</dbReference>
<keyword evidence="7" id="KW-0349">Heme</keyword>
<reference evidence="10" key="1">
    <citation type="journal article" date="2021" name="Microorganisms">
        <title>The Ever-Expanding Pseudomonas Genus: Description of 43 New Species and Partition of the Pseudomonas putida Group.</title>
        <authorList>
            <person name="Girard L."/>
            <person name="Lood C."/>
            <person name="Hofte M."/>
            <person name="Vandamme P."/>
            <person name="Rokni-Zadeh H."/>
            <person name="van Noort V."/>
            <person name="Lavigne R."/>
            <person name="De Mot R."/>
        </authorList>
    </citation>
    <scope>NUCLEOTIDE SEQUENCE</scope>
    <source>
        <strain evidence="10">SWRI132</strain>
    </source>
</reference>
<sequence>MKANISFGLLLLVATLKVWAAEAPNATTLGTCVACHGAQGQGNAALGVPNLAGQHPVYLAQQMRGFKTGSRGYDPKDTYGAQMRAIVANIDEAEIERLATHYASLEPPRSQVVVGEQAARGRNIYQGTCASCHGPEGEGFAYLKAPNLRILDASYLDRQLVNYVQGVRGSGGHADQLGLWMRGISLQISGDADRKAIIDYIVSLSANGSASKN</sequence>
<dbReference type="PANTHER" id="PTHR33751:SF9">
    <property type="entry name" value="CYTOCHROME C4"/>
    <property type="match status" value="1"/>
</dbReference>
<gene>
    <name evidence="10" type="ORF">KSS96_11125</name>
</gene>
<evidence type="ECO:0000256" key="7">
    <source>
        <dbReference type="PROSITE-ProRule" id="PRU00433"/>
    </source>
</evidence>
<organism evidence="10 11">
    <name type="scientific">Pseudomonas asgharzadehiana</name>
    <dbReference type="NCBI Taxonomy" id="2842349"/>
    <lineage>
        <taxon>Bacteria</taxon>
        <taxon>Pseudomonadati</taxon>
        <taxon>Pseudomonadota</taxon>
        <taxon>Gammaproteobacteria</taxon>
        <taxon>Pseudomonadales</taxon>
        <taxon>Pseudomonadaceae</taxon>
        <taxon>Pseudomonas</taxon>
    </lineage>
</organism>
<dbReference type="RefSeq" id="WP_217856234.1">
    <property type="nucleotide sequence ID" value="NZ_CP077079.1"/>
</dbReference>
<dbReference type="InterPro" id="IPR009056">
    <property type="entry name" value="Cyt_c-like_dom"/>
</dbReference>
<name>A0ABX8P899_9PSED</name>
<dbReference type="PIRSF" id="PIRSF000005">
    <property type="entry name" value="Cytochrome_c4"/>
    <property type="match status" value="1"/>
</dbReference>
<keyword evidence="6 7" id="KW-0408">Iron</keyword>
<evidence type="ECO:0000256" key="1">
    <source>
        <dbReference type="ARBA" id="ARBA00004418"/>
    </source>
</evidence>
<dbReference type="InterPro" id="IPR050597">
    <property type="entry name" value="Cytochrome_c_Oxidase_Subunit"/>
</dbReference>
<feature type="chain" id="PRO_5047310260" evidence="8">
    <location>
        <begin position="21"/>
        <end position="213"/>
    </location>
</feature>
<evidence type="ECO:0000256" key="4">
    <source>
        <dbReference type="ARBA" id="ARBA00022764"/>
    </source>
</evidence>
<feature type="domain" description="Cytochrome c" evidence="9">
    <location>
        <begin position="116"/>
        <end position="205"/>
    </location>
</feature>
<feature type="domain" description="Cytochrome c" evidence="9">
    <location>
        <begin position="3"/>
        <end position="106"/>
    </location>
</feature>
<evidence type="ECO:0000259" key="9">
    <source>
        <dbReference type="PROSITE" id="PS51007"/>
    </source>
</evidence>
<evidence type="ECO:0000256" key="5">
    <source>
        <dbReference type="ARBA" id="ARBA00022982"/>
    </source>
</evidence>
<feature type="signal peptide" evidence="8">
    <location>
        <begin position="1"/>
        <end position="20"/>
    </location>
</feature>
<evidence type="ECO:0000256" key="2">
    <source>
        <dbReference type="ARBA" id="ARBA00022448"/>
    </source>
</evidence>
<evidence type="ECO:0000313" key="11">
    <source>
        <dbReference type="Proteomes" id="UP000886848"/>
    </source>
</evidence>
<keyword evidence="3 7" id="KW-0479">Metal-binding</keyword>
<comment type="subcellular location">
    <subcellularLocation>
        <location evidence="1">Periplasm</location>
    </subcellularLocation>
</comment>
<evidence type="ECO:0000313" key="10">
    <source>
        <dbReference type="EMBL" id="QXH69436.1"/>
    </source>
</evidence>
<dbReference type="Proteomes" id="UP000886848">
    <property type="component" value="Chromosome"/>
</dbReference>
<protein>
    <submittedName>
        <fullName evidence="10">Cytochrome c</fullName>
    </submittedName>
</protein>
<keyword evidence="4" id="KW-0574">Periplasm</keyword>